<proteinExistence type="predicted"/>
<dbReference type="SUPFAM" id="SSF56672">
    <property type="entry name" value="DNA/RNA polymerases"/>
    <property type="match status" value="1"/>
</dbReference>
<name>A0A2B4RRJ1_STYPI</name>
<dbReference type="PANTHER" id="PTHR34415:SF1">
    <property type="entry name" value="INTEGRASE CATALYTIC DOMAIN-CONTAINING PROTEIN"/>
    <property type="match status" value="1"/>
</dbReference>
<reference evidence="3" key="1">
    <citation type="journal article" date="2017" name="bioRxiv">
        <title>Comparative analysis of the genomes of Stylophora pistillata and Acropora digitifera provides evidence for extensive differences between species of corals.</title>
        <authorList>
            <person name="Voolstra C.R."/>
            <person name="Li Y."/>
            <person name="Liew Y.J."/>
            <person name="Baumgarten S."/>
            <person name="Zoccola D."/>
            <person name="Flot J.-F."/>
            <person name="Tambutte S."/>
            <person name="Allemand D."/>
            <person name="Aranda M."/>
        </authorList>
    </citation>
    <scope>NUCLEOTIDE SEQUENCE [LARGE SCALE GENOMIC DNA]</scope>
</reference>
<dbReference type="InterPro" id="IPR043502">
    <property type="entry name" value="DNA/RNA_pol_sf"/>
</dbReference>
<sequence>MNKLDNPDNLKRIIDRLPYSARLKWHDTLDQIIEREATVATIKDNMKFVTAKARAATNLIFGKVTRKGKTNVPLRTQRRAKDRKAAQPVTSILNCSFAKQQLPPSWKLADVVPIPKQKPVEVINKHLQPISLTPIISKLAEDFVVSAFIGPAVLKIIHPNQFGALPKSSTALPLTSMLHHWTRATDGTGSAVRVVLFDYRKAFDYCKAFDYIDHQLLTRKIYSLDIPWGVACWVVDFLVHHYQRVKLSADFFADWGFVPAGVPQGTKLGPWLFLLMINDLRIPKVQTYLYVYDMTVAEIVPRNALGDAQTTVKVVEDWSKAQKMELKADKCRVMVIHYKRQKHHFTPLLVVGKELETVESARILGVTISCNLKWNNHINDVIKRADKRLYFLVLLNRARIPADDIINFYYTTIRPVLEYCAQIFLHALPAYLSDDIERVQGHALSIISPELSYHDSLEKHGLALLYDRRMKLQLDLVIFANLQAFTAAEVTGGERKRIPAYSFLYESHPICKEMFLHMYGIKKPMTDLCFTCQQNTSKLLQAANLPEAEKSECVRAQQQHLNKVQTERELYRKVCDDAKRSFKASEDSVDIDEHHGPCSLETTMHYSFDFAHQVHYPSNPMQPGPIYFKTPRKCAIFGTMCEAIPRQVNYLIDEASKAVSYSFLIAGHTKFAPDRCFGIIKKSYKQNCISSIYEFANMVESSSTGVNKAQLVGTHDGTVIIPVYDWCSFLEQYFKRLQNIKSYHHFRFTKDEPSRVCFKESDPSPEQSLMLLKNPAILPPASRLPAKVNPAGLSQDRKQYLFREIRQFCKPGTEELVAPTPQQS</sequence>
<dbReference type="Proteomes" id="UP000225706">
    <property type="component" value="Unassembled WGS sequence"/>
</dbReference>
<dbReference type="GO" id="GO:0003964">
    <property type="term" value="F:RNA-directed DNA polymerase activity"/>
    <property type="evidence" value="ECO:0007669"/>
    <property type="project" value="UniProtKB-KW"/>
</dbReference>
<keyword evidence="3" id="KW-1185">Reference proteome</keyword>
<dbReference type="OrthoDB" id="8813775at2759"/>
<dbReference type="PANTHER" id="PTHR34415">
    <property type="entry name" value="INTEGRASE CATALYTIC DOMAIN-CONTAINING PROTEIN"/>
    <property type="match status" value="1"/>
</dbReference>
<evidence type="ECO:0000313" key="3">
    <source>
        <dbReference type="Proteomes" id="UP000225706"/>
    </source>
</evidence>
<accession>A0A2B4RRJ1</accession>
<dbReference type="Pfam" id="PF00078">
    <property type="entry name" value="RVT_1"/>
    <property type="match status" value="1"/>
</dbReference>
<gene>
    <name evidence="2" type="primary">pol</name>
    <name evidence="2" type="ORF">AWC38_SpisGene16768</name>
</gene>
<dbReference type="InterPro" id="IPR057191">
    <property type="entry name" value="DUF7869"/>
</dbReference>
<keyword evidence="2" id="KW-0548">Nucleotidyltransferase</keyword>
<dbReference type="CDD" id="cd01650">
    <property type="entry name" value="RT_nLTR_like"/>
    <property type="match status" value="1"/>
</dbReference>
<dbReference type="Pfam" id="PF25273">
    <property type="entry name" value="DUF7869"/>
    <property type="match status" value="1"/>
</dbReference>
<protein>
    <submittedName>
        <fullName evidence="2">RNA-directed DNA polymerase from mobile element jockey</fullName>
    </submittedName>
</protein>
<comment type="caution">
    <text evidence="2">The sequence shown here is derived from an EMBL/GenBank/DDBJ whole genome shotgun (WGS) entry which is preliminary data.</text>
</comment>
<dbReference type="InterPro" id="IPR000477">
    <property type="entry name" value="RT_dom"/>
</dbReference>
<dbReference type="PROSITE" id="PS50878">
    <property type="entry name" value="RT_POL"/>
    <property type="match status" value="1"/>
</dbReference>
<organism evidence="2 3">
    <name type="scientific">Stylophora pistillata</name>
    <name type="common">Smooth cauliflower coral</name>
    <dbReference type="NCBI Taxonomy" id="50429"/>
    <lineage>
        <taxon>Eukaryota</taxon>
        <taxon>Metazoa</taxon>
        <taxon>Cnidaria</taxon>
        <taxon>Anthozoa</taxon>
        <taxon>Hexacorallia</taxon>
        <taxon>Scleractinia</taxon>
        <taxon>Astrocoeniina</taxon>
        <taxon>Pocilloporidae</taxon>
        <taxon>Stylophora</taxon>
    </lineage>
</organism>
<evidence type="ECO:0000313" key="2">
    <source>
        <dbReference type="EMBL" id="PFX18852.1"/>
    </source>
</evidence>
<evidence type="ECO:0000259" key="1">
    <source>
        <dbReference type="PROSITE" id="PS50878"/>
    </source>
</evidence>
<keyword evidence="2" id="KW-0695">RNA-directed DNA polymerase</keyword>
<feature type="domain" description="Reverse transcriptase" evidence="1">
    <location>
        <begin position="95"/>
        <end position="368"/>
    </location>
</feature>
<dbReference type="AlphaFoldDB" id="A0A2B4RRJ1"/>
<keyword evidence="2" id="KW-0808">Transferase</keyword>
<dbReference type="EMBL" id="LSMT01000389">
    <property type="protein sequence ID" value="PFX18852.1"/>
    <property type="molecule type" value="Genomic_DNA"/>
</dbReference>